<dbReference type="Gene3D" id="3.40.630.30">
    <property type="match status" value="1"/>
</dbReference>
<dbReference type="InterPro" id="IPR000182">
    <property type="entry name" value="GNAT_dom"/>
</dbReference>
<sequence length="501" mass="54645">MTVLADRVVDVLARELPWARRWDELSAVVAELSEVVRRGPGARVQAERVAEALLAGVDPRHRAAFAELVDRVLDLHAVACQSDPPPPETLADWLLRLQTAFPEPPEVRLAPYAAALGERGLARYRAEAVARFERLPVVGFGGTGHYDRARWALLRVVEELAEHTGDVDLQVLRLSRDLSSGWHYLQVATVLREAGRPAQALEWVRRGLAATGGRGAAGRLADLGVDECLRHGEVGQALELCGDLLRLRPCPETYGRLRALAAATGQWPRVRERTWEHLVSAASPQQIAELVELELRSTPPRQVLEWVREAARRAGRPQAWAGCLDLLLAAVPLEGPLEGPPEGPGVLLEPLRVSHAEEMVPVLADARLHAFTGGAPPTAQELRRRYAAQVAGPVGQAGRWWLNWVVRRGDDGRAAGFVQATVAEADEGLRAEVAWVVGVEHQGRGVARAASRLMVDWLRGRGVARVLAHVRHGHVASEAVARSVGLAPTGVVVDGERRWQD</sequence>
<evidence type="ECO:0000313" key="3">
    <source>
        <dbReference type="Proteomes" id="UP000639606"/>
    </source>
</evidence>
<dbReference type="SUPFAM" id="SSF55729">
    <property type="entry name" value="Acyl-CoA N-acyltransferases (Nat)"/>
    <property type="match status" value="1"/>
</dbReference>
<comment type="caution">
    <text evidence="2">The sequence shown here is derived from an EMBL/GenBank/DDBJ whole genome shotgun (WGS) entry which is preliminary data.</text>
</comment>
<dbReference type="InterPro" id="IPR051908">
    <property type="entry name" value="Ribosomal_N-acetyltransferase"/>
</dbReference>
<protein>
    <recommendedName>
        <fullName evidence="1">N-acetyltransferase domain-containing protein</fullName>
    </recommendedName>
</protein>
<evidence type="ECO:0000259" key="1">
    <source>
        <dbReference type="PROSITE" id="PS51186"/>
    </source>
</evidence>
<keyword evidence="3" id="KW-1185">Reference proteome</keyword>
<proteinExistence type="predicted"/>
<reference evidence="2" key="2">
    <citation type="submission" date="2020-09" db="EMBL/GenBank/DDBJ databases">
        <authorList>
            <person name="Sun Q."/>
            <person name="Ohkuma M."/>
        </authorList>
    </citation>
    <scope>NUCLEOTIDE SEQUENCE</scope>
    <source>
        <strain evidence="2">JCM 3313</strain>
    </source>
</reference>
<reference evidence="2" key="1">
    <citation type="journal article" date="2014" name="Int. J. Syst. Evol. Microbiol.">
        <title>Complete genome sequence of Corynebacterium casei LMG S-19264T (=DSM 44701T), isolated from a smear-ripened cheese.</title>
        <authorList>
            <consortium name="US DOE Joint Genome Institute (JGI-PGF)"/>
            <person name="Walter F."/>
            <person name="Albersmeier A."/>
            <person name="Kalinowski J."/>
            <person name="Ruckert C."/>
        </authorList>
    </citation>
    <scope>NUCLEOTIDE SEQUENCE</scope>
    <source>
        <strain evidence="2">JCM 3313</strain>
    </source>
</reference>
<feature type="domain" description="N-acetyltransferase" evidence="1">
    <location>
        <begin position="346"/>
        <end position="501"/>
    </location>
</feature>
<dbReference type="Pfam" id="PF13302">
    <property type="entry name" value="Acetyltransf_3"/>
    <property type="match status" value="1"/>
</dbReference>
<evidence type="ECO:0000313" key="2">
    <source>
        <dbReference type="EMBL" id="GGP53814.1"/>
    </source>
</evidence>
<dbReference type="RefSeq" id="WP_268248713.1">
    <property type="nucleotide sequence ID" value="NZ_BMRG01000004.1"/>
</dbReference>
<accession>A0A918ANH6</accession>
<dbReference type="GO" id="GO:1990189">
    <property type="term" value="F:protein N-terminal-serine acetyltransferase activity"/>
    <property type="evidence" value="ECO:0007669"/>
    <property type="project" value="TreeGrafter"/>
</dbReference>
<dbReference type="EMBL" id="BMRG01000004">
    <property type="protein sequence ID" value="GGP53814.1"/>
    <property type="molecule type" value="Genomic_DNA"/>
</dbReference>
<name>A0A918ANH6_9PSEU</name>
<dbReference type="PANTHER" id="PTHR43441">
    <property type="entry name" value="RIBOSOMAL-PROTEIN-SERINE ACETYLTRANSFERASE"/>
    <property type="match status" value="1"/>
</dbReference>
<dbReference type="PANTHER" id="PTHR43441:SF10">
    <property type="entry name" value="ACETYLTRANSFERASE"/>
    <property type="match status" value="1"/>
</dbReference>
<dbReference type="Proteomes" id="UP000639606">
    <property type="component" value="Unassembled WGS sequence"/>
</dbReference>
<dbReference type="PROSITE" id="PS51186">
    <property type="entry name" value="GNAT"/>
    <property type="match status" value="1"/>
</dbReference>
<organism evidence="2 3">
    <name type="scientific">Saccharothrix coeruleofusca</name>
    <dbReference type="NCBI Taxonomy" id="33919"/>
    <lineage>
        <taxon>Bacteria</taxon>
        <taxon>Bacillati</taxon>
        <taxon>Actinomycetota</taxon>
        <taxon>Actinomycetes</taxon>
        <taxon>Pseudonocardiales</taxon>
        <taxon>Pseudonocardiaceae</taxon>
        <taxon>Saccharothrix</taxon>
    </lineage>
</organism>
<dbReference type="AlphaFoldDB" id="A0A918ANH6"/>
<dbReference type="GO" id="GO:0005737">
    <property type="term" value="C:cytoplasm"/>
    <property type="evidence" value="ECO:0007669"/>
    <property type="project" value="TreeGrafter"/>
</dbReference>
<gene>
    <name evidence="2" type="ORF">GCM10010185_27640</name>
</gene>
<dbReference type="GO" id="GO:0008999">
    <property type="term" value="F:protein-N-terminal-alanine acetyltransferase activity"/>
    <property type="evidence" value="ECO:0007669"/>
    <property type="project" value="TreeGrafter"/>
</dbReference>
<dbReference type="InterPro" id="IPR016181">
    <property type="entry name" value="Acyl_CoA_acyltransferase"/>
</dbReference>